<evidence type="ECO:0000256" key="1">
    <source>
        <dbReference type="SAM" id="MobiDB-lite"/>
    </source>
</evidence>
<gene>
    <name evidence="2" type="ORF">GSCOC_T00039813001</name>
</gene>
<reference evidence="3" key="1">
    <citation type="journal article" date="2014" name="Science">
        <title>The coffee genome provides insight into the convergent evolution of caffeine biosynthesis.</title>
        <authorList>
            <person name="Denoeud F."/>
            <person name="Carretero-Paulet L."/>
            <person name="Dereeper A."/>
            <person name="Droc G."/>
            <person name="Guyot R."/>
            <person name="Pietrella M."/>
            <person name="Zheng C."/>
            <person name="Alberti A."/>
            <person name="Anthony F."/>
            <person name="Aprea G."/>
            <person name="Aury J.M."/>
            <person name="Bento P."/>
            <person name="Bernard M."/>
            <person name="Bocs S."/>
            <person name="Campa C."/>
            <person name="Cenci A."/>
            <person name="Combes M.C."/>
            <person name="Crouzillat D."/>
            <person name="Da Silva C."/>
            <person name="Daddiego L."/>
            <person name="De Bellis F."/>
            <person name="Dussert S."/>
            <person name="Garsmeur O."/>
            <person name="Gayraud T."/>
            <person name="Guignon V."/>
            <person name="Jahn K."/>
            <person name="Jamilloux V."/>
            <person name="Joet T."/>
            <person name="Labadie K."/>
            <person name="Lan T."/>
            <person name="Leclercq J."/>
            <person name="Lepelley M."/>
            <person name="Leroy T."/>
            <person name="Li L.T."/>
            <person name="Librado P."/>
            <person name="Lopez L."/>
            <person name="Munoz A."/>
            <person name="Noel B."/>
            <person name="Pallavicini A."/>
            <person name="Perrotta G."/>
            <person name="Poncet V."/>
            <person name="Pot D."/>
            <person name="Priyono X."/>
            <person name="Rigoreau M."/>
            <person name="Rouard M."/>
            <person name="Rozas J."/>
            <person name="Tranchant-Dubreuil C."/>
            <person name="VanBuren R."/>
            <person name="Zhang Q."/>
            <person name="Andrade A.C."/>
            <person name="Argout X."/>
            <person name="Bertrand B."/>
            <person name="de Kochko A."/>
            <person name="Graziosi G."/>
            <person name="Henry R.J."/>
            <person name="Jayarama X."/>
            <person name="Ming R."/>
            <person name="Nagai C."/>
            <person name="Rounsley S."/>
            <person name="Sankoff D."/>
            <person name="Giuliano G."/>
            <person name="Albert V.A."/>
            <person name="Wincker P."/>
            <person name="Lashermes P."/>
        </authorList>
    </citation>
    <scope>NUCLEOTIDE SEQUENCE [LARGE SCALE GENOMIC DNA]</scope>
    <source>
        <strain evidence="3">cv. DH200-94</strain>
    </source>
</reference>
<feature type="compositionally biased region" description="Basic and acidic residues" evidence="1">
    <location>
        <begin position="68"/>
        <end position="79"/>
    </location>
</feature>
<dbReference type="InParanoid" id="A0A068U279"/>
<dbReference type="Gramene" id="CDP02437">
    <property type="protein sequence ID" value="CDP02437"/>
    <property type="gene ID" value="GSCOC_T00039813001"/>
</dbReference>
<evidence type="ECO:0000313" key="2">
    <source>
        <dbReference type="EMBL" id="CDP02437.1"/>
    </source>
</evidence>
<accession>A0A068U279</accession>
<dbReference type="FunCoup" id="A0A068U279">
    <property type="interactions" value="617"/>
</dbReference>
<dbReference type="OMA" id="QWAQRKT"/>
<dbReference type="PANTHER" id="PTHR36387:SF2">
    <property type="entry name" value="UDP-N-ACETYLMURAMOYL-L-ALANYL-D-GLUTAMATE-2, 6-DIAMINOPIMELATE LIGASE"/>
    <property type="match status" value="1"/>
</dbReference>
<dbReference type="PANTHER" id="PTHR36387">
    <property type="entry name" value="UDP-N-ACETYLMURAMOYL-L-ALANYL-D-GLUTAMATE-2, 6-DIAMINOPIMELATE LIGASE"/>
    <property type="match status" value="1"/>
</dbReference>
<dbReference type="STRING" id="49390.A0A068U279"/>
<dbReference type="Proteomes" id="UP000295252">
    <property type="component" value="Chromosome IX"/>
</dbReference>
<proteinExistence type="predicted"/>
<dbReference type="PhylomeDB" id="A0A068U279"/>
<keyword evidence="3" id="KW-1185">Reference proteome</keyword>
<feature type="region of interest" description="Disordered" evidence="1">
    <location>
        <begin position="1"/>
        <end position="84"/>
    </location>
</feature>
<dbReference type="EMBL" id="HG739092">
    <property type="protein sequence ID" value="CDP02437.1"/>
    <property type="molecule type" value="Genomic_DNA"/>
</dbReference>
<sequence length="182" mass="20550">MSGRGGDSDSDDAAPEEFTSQQGIEQDEEITRLQKENKARVVREGKERRRRWAQKLTPRPSGEEESVEDVKEIEPKQESLDYQGMLPDEIVKLLAASEKKVFSSDSEEEKPKKNPTSAKKKRTKRPGLEPIILEEIPPAQCLQSSLEFLKKRKMQISRSSAVLNNSDQALRLLSTSGLLSKK</sequence>
<organism evidence="2 3">
    <name type="scientific">Coffea canephora</name>
    <name type="common">Robusta coffee</name>
    <dbReference type="NCBI Taxonomy" id="49390"/>
    <lineage>
        <taxon>Eukaryota</taxon>
        <taxon>Viridiplantae</taxon>
        <taxon>Streptophyta</taxon>
        <taxon>Embryophyta</taxon>
        <taxon>Tracheophyta</taxon>
        <taxon>Spermatophyta</taxon>
        <taxon>Magnoliopsida</taxon>
        <taxon>eudicotyledons</taxon>
        <taxon>Gunneridae</taxon>
        <taxon>Pentapetalae</taxon>
        <taxon>asterids</taxon>
        <taxon>lamiids</taxon>
        <taxon>Gentianales</taxon>
        <taxon>Rubiaceae</taxon>
        <taxon>Ixoroideae</taxon>
        <taxon>Gardenieae complex</taxon>
        <taxon>Bertiereae - Coffeeae clade</taxon>
        <taxon>Coffeeae</taxon>
        <taxon>Coffea</taxon>
    </lineage>
</organism>
<evidence type="ECO:0000313" key="3">
    <source>
        <dbReference type="Proteomes" id="UP000295252"/>
    </source>
</evidence>
<feature type="compositionally biased region" description="Basic and acidic residues" evidence="1">
    <location>
        <begin position="29"/>
        <end position="47"/>
    </location>
</feature>
<dbReference type="OrthoDB" id="1869542at2759"/>
<feature type="region of interest" description="Disordered" evidence="1">
    <location>
        <begin position="100"/>
        <end position="131"/>
    </location>
</feature>
<name>A0A068U279_COFCA</name>
<dbReference type="AlphaFoldDB" id="A0A068U279"/>
<protein>
    <submittedName>
        <fullName evidence="2">Uncharacterized protein</fullName>
    </submittedName>
</protein>